<keyword evidence="1" id="KW-0732">Signal</keyword>
<reference evidence="2 4" key="1">
    <citation type="submission" date="2018-08" db="EMBL/GenBank/DDBJ databases">
        <title>Genomic investigation of the strawberry pathogen Phytophthora fragariae indicates pathogenicity is determined by transcriptional variation in three key races.</title>
        <authorList>
            <person name="Adams T.M."/>
            <person name="Armitage A.D."/>
            <person name="Sobczyk M.K."/>
            <person name="Bates H.J."/>
            <person name="Dunwell J.M."/>
            <person name="Nellist C.F."/>
            <person name="Harrison R.J."/>
        </authorList>
    </citation>
    <scope>NUCLEOTIDE SEQUENCE [LARGE SCALE GENOMIC DNA]</scope>
    <source>
        <strain evidence="2 4">NOV-9</strain>
        <strain evidence="3 5">ONT-3</strain>
    </source>
</reference>
<evidence type="ECO:0000313" key="5">
    <source>
        <dbReference type="Proteomes" id="UP000488956"/>
    </source>
</evidence>
<dbReference type="EMBL" id="QXGF01001447">
    <property type="protein sequence ID" value="KAE8929935.1"/>
    <property type="molecule type" value="Genomic_DNA"/>
</dbReference>
<feature type="signal peptide" evidence="1">
    <location>
        <begin position="1"/>
        <end position="22"/>
    </location>
</feature>
<name>A0A6A3E8S6_9STRA</name>
<feature type="chain" id="PRO_5036163632" description="RxLR effector protein" evidence="1">
    <location>
        <begin position="23"/>
        <end position="65"/>
    </location>
</feature>
<protein>
    <recommendedName>
        <fullName evidence="6">RxLR effector protein</fullName>
    </recommendedName>
</protein>
<proteinExistence type="predicted"/>
<sequence>MSIHCLLCWNILAVALPCIVSGSRNVQLSIRPAYRRLLSNSTPNSACCQRSTLVTFDSRRGSIIK</sequence>
<evidence type="ECO:0000313" key="2">
    <source>
        <dbReference type="EMBL" id="KAE8929935.1"/>
    </source>
</evidence>
<evidence type="ECO:0000256" key="1">
    <source>
        <dbReference type="SAM" id="SignalP"/>
    </source>
</evidence>
<dbReference type="AlphaFoldDB" id="A0A6A3E8S6"/>
<dbReference type="EMBL" id="QXFX01001233">
    <property type="protein sequence ID" value="KAE9094051.1"/>
    <property type="molecule type" value="Genomic_DNA"/>
</dbReference>
<evidence type="ECO:0008006" key="6">
    <source>
        <dbReference type="Google" id="ProtNLM"/>
    </source>
</evidence>
<accession>A0A6A3E8S6</accession>
<dbReference type="Proteomes" id="UP000429523">
    <property type="component" value="Unassembled WGS sequence"/>
</dbReference>
<comment type="caution">
    <text evidence="2">The sequence shown here is derived from an EMBL/GenBank/DDBJ whole genome shotgun (WGS) entry which is preliminary data.</text>
</comment>
<evidence type="ECO:0000313" key="3">
    <source>
        <dbReference type="EMBL" id="KAE9094051.1"/>
    </source>
</evidence>
<evidence type="ECO:0000313" key="4">
    <source>
        <dbReference type="Proteomes" id="UP000429523"/>
    </source>
</evidence>
<gene>
    <name evidence="2" type="ORF">PF009_g19964</name>
    <name evidence="3" type="ORF">PF010_g17251</name>
</gene>
<organism evidence="2 4">
    <name type="scientific">Phytophthora fragariae</name>
    <dbReference type="NCBI Taxonomy" id="53985"/>
    <lineage>
        <taxon>Eukaryota</taxon>
        <taxon>Sar</taxon>
        <taxon>Stramenopiles</taxon>
        <taxon>Oomycota</taxon>
        <taxon>Peronosporomycetes</taxon>
        <taxon>Peronosporales</taxon>
        <taxon>Peronosporaceae</taxon>
        <taxon>Phytophthora</taxon>
    </lineage>
</organism>
<dbReference type="Proteomes" id="UP000488956">
    <property type="component" value="Unassembled WGS sequence"/>
</dbReference>